<dbReference type="GO" id="GO:0004518">
    <property type="term" value="F:nuclease activity"/>
    <property type="evidence" value="ECO:0007669"/>
    <property type="project" value="InterPro"/>
</dbReference>
<dbReference type="PANTHER" id="PTHR11081:SF32">
    <property type="entry name" value="POST-TRANSCRIPTIONAL REGULATOR MKT1"/>
    <property type="match status" value="1"/>
</dbReference>
<dbReference type="Pfam" id="PF12246">
    <property type="entry name" value="MKT1_C"/>
    <property type="match status" value="1"/>
</dbReference>
<dbReference type="CDD" id="cd09858">
    <property type="entry name" value="PIN_MKT1"/>
    <property type="match status" value="1"/>
</dbReference>
<proteinExistence type="inferred from homology"/>
<gene>
    <name evidence="6" type="ORF">L201_001534</name>
</gene>
<feature type="domain" description="Post-transcriptional regulator MKT1 N-terminal" evidence="5">
    <location>
        <begin position="329"/>
        <end position="420"/>
    </location>
</feature>
<evidence type="ECO:0000256" key="1">
    <source>
        <dbReference type="ARBA" id="ARBA00022845"/>
    </source>
</evidence>
<dbReference type="PANTHER" id="PTHR11081">
    <property type="entry name" value="FLAP ENDONUCLEASE FAMILY MEMBER"/>
    <property type="match status" value="1"/>
</dbReference>
<dbReference type="InterPro" id="IPR037314">
    <property type="entry name" value="MKT1_H3TH"/>
</dbReference>
<feature type="domain" description="XPG N-terminal" evidence="3">
    <location>
        <begin position="1"/>
        <end position="89"/>
    </location>
</feature>
<dbReference type="AlphaFoldDB" id="A0AAX4JMQ0"/>
<dbReference type="Pfam" id="PF12247">
    <property type="entry name" value="MKT1_N"/>
    <property type="match status" value="1"/>
</dbReference>
<feature type="domain" description="Post-transcriptional regulator MKT1 C-terminal" evidence="4">
    <location>
        <begin position="508"/>
        <end position="770"/>
    </location>
</feature>
<dbReference type="Pfam" id="PF00752">
    <property type="entry name" value="XPG_N"/>
    <property type="match status" value="1"/>
</dbReference>
<evidence type="ECO:0000259" key="5">
    <source>
        <dbReference type="Pfam" id="PF12247"/>
    </source>
</evidence>
<dbReference type="InterPro" id="IPR022040">
    <property type="entry name" value="MKT1_N"/>
</dbReference>
<evidence type="ECO:0000256" key="2">
    <source>
        <dbReference type="ARBA" id="ARBA00024023"/>
    </source>
</evidence>
<evidence type="ECO:0000313" key="6">
    <source>
        <dbReference type="EMBL" id="WWC86657.1"/>
    </source>
</evidence>
<accession>A0AAX4JMQ0</accession>
<protein>
    <recommendedName>
        <fullName evidence="8">XPG domain-containing protein</fullName>
    </recommendedName>
</protein>
<dbReference type="InterPro" id="IPR022039">
    <property type="entry name" value="MKT1_C"/>
</dbReference>
<evidence type="ECO:0000313" key="7">
    <source>
        <dbReference type="Proteomes" id="UP001355207"/>
    </source>
</evidence>
<evidence type="ECO:0000259" key="3">
    <source>
        <dbReference type="Pfam" id="PF00752"/>
    </source>
</evidence>
<dbReference type="GO" id="GO:0003730">
    <property type="term" value="F:mRNA 3'-UTR binding"/>
    <property type="evidence" value="ECO:0007669"/>
    <property type="project" value="TreeGrafter"/>
</dbReference>
<dbReference type="SUPFAM" id="SSF88723">
    <property type="entry name" value="PIN domain-like"/>
    <property type="match status" value="1"/>
</dbReference>
<evidence type="ECO:0000259" key="4">
    <source>
        <dbReference type="Pfam" id="PF12246"/>
    </source>
</evidence>
<name>A0AAX4JMQ0_9TREE</name>
<reference evidence="6 7" key="1">
    <citation type="submission" date="2024-01" db="EMBL/GenBank/DDBJ databases">
        <title>Comparative genomics of Cryptococcus and Kwoniella reveals pathogenesis evolution and contrasting modes of karyotype evolution via chromosome fusion or intercentromeric recombination.</title>
        <authorList>
            <person name="Coelho M.A."/>
            <person name="David-Palma M."/>
            <person name="Shea T."/>
            <person name="Bowers K."/>
            <person name="McGinley-Smith S."/>
            <person name="Mohammad A.W."/>
            <person name="Gnirke A."/>
            <person name="Yurkov A.M."/>
            <person name="Nowrousian M."/>
            <person name="Sun S."/>
            <person name="Cuomo C.A."/>
            <person name="Heitman J."/>
        </authorList>
    </citation>
    <scope>NUCLEOTIDE SEQUENCE [LARGE SCALE GENOMIC DNA]</scope>
    <source>
        <strain evidence="6 7">CBS 6074</strain>
    </source>
</reference>
<organism evidence="6 7">
    <name type="scientific">Kwoniella dendrophila CBS 6074</name>
    <dbReference type="NCBI Taxonomy" id="1295534"/>
    <lineage>
        <taxon>Eukaryota</taxon>
        <taxon>Fungi</taxon>
        <taxon>Dikarya</taxon>
        <taxon>Basidiomycota</taxon>
        <taxon>Agaricomycotina</taxon>
        <taxon>Tremellomycetes</taxon>
        <taxon>Tremellales</taxon>
        <taxon>Cryptococcaceae</taxon>
        <taxon>Kwoniella</taxon>
    </lineage>
</organism>
<dbReference type="GeneID" id="91092206"/>
<evidence type="ECO:0008006" key="8">
    <source>
        <dbReference type="Google" id="ProtNLM"/>
    </source>
</evidence>
<dbReference type="InterPro" id="IPR006084">
    <property type="entry name" value="XPG/Rad2"/>
</dbReference>
<dbReference type="GO" id="GO:0006417">
    <property type="term" value="P:regulation of translation"/>
    <property type="evidence" value="ECO:0007669"/>
    <property type="project" value="UniProtKB-KW"/>
</dbReference>
<dbReference type="Proteomes" id="UP001355207">
    <property type="component" value="Chromosome 2"/>
</dbReference>
<dbReference type="InterPro" id="IPR006085">
    <property type="entry name" value="XPG_DNA_repair_N"/>
</dbReference>
<dbReference type="Gene3D" id="3.40.50.1010">
    <property type="entry name" value="5'-nuclease"/>
    <property type="match status" value="1"/>
</dbReference>
<dbReference type="InterPro" id="IPR029060">
    <property type="entry name" value="PIN-like_dom_sf"/>
</dbReference>
<dbReference type="RefSeq" id="XP_066073420.1">
    <property type="nucleotide sequence ID" value="XM_066217323.1"/>
</dbReference>
<dbReference type="EMBL" id="CP144099">
    <property type="protein sequence ID" value="WWC86657.1"/>
    <property type="molecule type" value="Genomic_DNA"/>
</dbReference>
<comment type="similarity">
    <text evidence="2">Belongs to the XPG/RAD2 endonuclease family.</text>
</comment>
<sequence>MGIRGLDVYLRERKLVQSCPLSAIANTRLGIDATHYLQHLLSDPDSREPLVAATGGLPLGIISKIENDLRSLERLNIKPIFVFSGLPLSSTIKPLLQQKNQGLGPDIQAERENQIKNEAWSYYENGQVERSIMQLTAIRNGSWTDSKDLLRLIIRLFRHRFVEFVIAPYLEFAQLAYLLQHPKGYIHAIYSSTECLLWPVDRVITSSDWTNTIQFVEKTRLLVDLNLTSEQFLDMGILAGSSLSRTFPPIANDFAVKTVIDLMRHHKSGILVCQNWRDVQSKTQNYVDSFWKARLAIKFSLVLTTEGNCVPLPTVISPQGHSFAPSDVPSELDEIFSPRIPDELYFHICRGLISSQVVGWITSGIIHEHQPLADTTDYHRFIKDVITEGPTSPRCTTVALLLNVLHPEWSKRRINAHYFFDPPYASPQSANVPFNDATTHSLVEKLAAWNVPMNTIESELRRQNSSTIDLKLCIGALVTDELAAQTRKEKGARVLDKKDELVANVLWRLMELRGFISGTHTQTLIGKALHAANAVSRINDRFQEPLYLLLELLRAGVVHGSRWGGDKAEVLSGGPSFGTDDEQKSILLIMRCISILPLMFRPQQWVGPLSRELLVFNSFVRSLSKSLRHLCEAVSVHMLLSGSARRNREDYQDFMLSLPFQSEVNTGFGILIKTYLDATTYHFDDTITESDANTEKAIQAKKDALSFVEQSFSSVKLPLQEVERGFRFWDSIMAAIRSLDKEQGPSPPLAQRVVGKDIIEQFEKADKWLKPMRP</sequence>
<dbReference type="CDD" id="cd09902">
    <property type="entry name" value="H3TH_MKT1"/>
    <property type="match status" value="1"/>
</dbReference>
<keyword evidence="1" id="KW-0810">Translation regulation</keyword>
<keyword evidence="7" id="KW-1185">Reference proteome</keyword>